<dbReference type="RefSeq" id="WP_006980583.1">
    <property type="nucleotide sequence ID" value="NZ_ABVL01000009.1"/>
</dbReference>
<feature type="domain" description="Putative metal-binding" evidence="3">
    <location>
        <begin position="17"/>
        <end position="67"/>
    </location>
</feature>
<dbReference type="EMBL" id="ABVL01000009">
    <property type="protein sequence ID" value="EDY19081.1"/>
    <property type="molecule type" value="Genomic_DNA"/>
</dbReference>
<dbReference type="GO" id="GO:0046872">
    <property type="term" value="F:metal ion binding"/>
    <property type="evidence" value="ECO:0007669"/>
    <property type="project" value="UniProtKB-KW"/>
</dbReference>
<evidence type="ECO:0000313" key="4">
    <source>
        <dbReference type="EMBL" id="EDY19081.1"/>
    </source>
</evidence>
<keyword evidence="2" id="KW-1133">Transmembrane helix</keyword>
<feature type="transmembrane region" description="Helical" evidence="2">
    <location>
        <begin position="266"/>
        <end position="285"/>
    </location>
</feature>
<dbReference type="STRING" id="497964.CfE428DRAFT_3258"/>
<dbReference type="InterPro" id="IPR036163">
    <property type="entry name" value="HMA_dom_sf"/>
</dbReference>
<dbReference type="PANTHER" id="PTHR46594">
    <property type="entry name" value="P-TYPE CATION-TRANSPORTING ATPASE"/>
    <property type="match status" value="1"/>
</dbReference>
<feature type="transmembrane region" description="Helical" evidence="2">
    <location>
        <begin position="200"/>
        <end position="226"/>
    </location>
</feature>
<comment type="caution">
    <text evidence="4">The sequence shown here is derived from an EMBL/GenBank/DDBJ whole genome shotgun (WGS) entry which is preliminary data.</text>
</comment>
<sequence length="343" mass="37642">MPLVTGNKPTLSATAACRHCGRAFRPTKLQREYCCAGCQFVHDLIVKNGLGQFYDLRDTEAQPVKSLVFQKRDLAWLESLVQLADRAGSETASLVLDLQGVSCLGCVWLIEQIFKNQPGAITARVDPAIGRLELSWKTGACDIPGYARRLQSFGYLAGPPGQTGKQMDHALRIRLGICGALALNAMLFTLPSYLGMESSFQLAALFARFSMAIGTLSLVIGGSYFFHRTWHSLRQRILHIDLPISLGLLAAYASSVFAFSRGASSFVYFDFVSIFTFLMLTGRWLQLKVVARNRHLLLAAQDRLSEVSRAGSKEKLAVKEIVARRALHAGLGPACSRPLQAAF</sequence>
<proteinExistence type="predicted"/>
<keyword evidence="5" id="KW-1185">Reference proteome</keyword>
<keyword evidence="2" id="KW-0812">Transmembrane</keyword>
<name>B4D2X0_9BACT</name>
<organism evidence="4 5">
    <name type="scientific">Chthoniobacter flavus Ellin428</name>
    <dbReference type="NCBI Taxonomy" id="497964"/>
    <lineage>
        <taxon>Bacteria</taxon>
        <taxon>Pseudomonadati</taxon>
        <taxon>Verrucomicrobiota</taxon>
        <taxon>Spartobacteria</taxon>
        <taxon>Chthoniobacterales</taxon>
        <taxon>Chthoniobacteraceae</taxon>
        <taxon>Chthoniobacter</taxon>
    </lineage>
</organism>
<dbReference type="SUPFAM" id="SSF55008">
    <property type="entry name" value="HMA, heavy metal-associated domain"/>
    <property type="match status" value="1"/>
</dbReference>
<keyword evidence="1" id="KW-0479">Metal-binding</keyword>
<feature type="transmembrane region" description="Helical" evidence="2">
    <location>
        <begin position="238"/>
        <end position="260"/>
    </location>
</feature>
<gene>
    <name evidence="4" type="ORF">CfE428DRAFT_3258</name>
</gene>
<dbReference type="eggNOG" id="COG2608">
    <property type="taxonomic scope" value="Bacteria"/>
</dbReference>
<reference evidence="4 5" key="1">
    <citation type="journal article" date="2011" name="J. Bacteriol.">
        <title>Genome sequence of Chthoniobacter flavus Ellin428, an aerobic heterotrophic soil bacterium.</title>
        <authorList>
            <person name="Kant R."/>
            <person name="van Passel M.W."/>
            <person name="Palva A."/>
            <person name="Lucas S."/>
            <person name="Lapidus A."/>
            <person name="Glavina Del Rio T."/>
            <person name="Dalin E."/>
            <person name="Tice H."/>
            <person name="Bruce D."/>
            <person name="Goodwin L."/>
            <person name="Pitluck S."/>
            <person name="Larimer F.W."/>
            <person name="Land M.L."/>
            <person name="Hauser L."/>
            <person name="Sangwan P."/>
            <person name="de Vos W.M."/>
            <person name="Janssen P.H."/>
            <person name="Smidt H."/>
        </authorList>
    </citation>
    <scope>NUCLEOTIDE SEQUENCE [LARGE SCALE GENOMIC DNA]</scope>
    <source>
        <strain evidence="4 5">Ellin428</strain>
    </source>
</reference>
<evidence type="ECO:0000259" key="3">
    <source>
        <dbReference type="Pfam" id="PF12156"/>
    </source>
</evidence>
<accession>B4D2X0</accession>
<evidence type="ECO:0000256" key="1">
    <source>
        <dbReference type="ARBA" id="ARBA00022723"/>
    </source>
</evidence>
<dbReference type="AlphaFoldDB" id="B4D2X0"/>
<evidence type="ECO:0000256" key="2">
    <source>
        <dbReference type="SAM" id="Phobius"/>
    </source>
</evidence>
<dbReference type="Proteomes" id="UP000005824">
    <property type="component" value="Unassembled WGS sequence"/>
</dbReference>
<keyword evidence="2" id="KW-0472">Membrane</keyword>
<dbReference type="eggNOG" id="COG2217">
    <property type="taxonomic scope" value="Bacteria"/>
</dbReference>
<feature type="transmembrane region" description="Helical" evidence="2">
    <location>
        <begin position="175"/>
        <end position="194"/>
    </location>
</feature>
<dbReference type="InterPro" id="IPR021993">
    <property type="entry name" value="ATPase-cat-bd"/>
</dbReference>
<dbReference type="InParanoid" id="B4D2X0"/>
<dbReference type="PANTHER" id="PTHR46594:SF4">
    <property type="entry name" value="P-TYPE CATION-TRANSPORTING ATPASE"/>
    <property type="match status" value="1"/>
</dbReference>
<evidence type="ECO:0000313" key="5">
    <source>
        <dbReference type="Proteomes" id="UP000005824"/>
    </source>
</evidence>
<dbReference type="Pfam" id="PF12156">
    <property type="entry name" value="ATPase-cat_bd"/>
    <property type="match status" value="1"/>
</dbReference>
<protein>
    <submittedName>
        <fullName evidence="4">ATPase, P-type (Transporting), HAD superfamily, subfamily IC</fullName>
    </submittedName>
</protein>